<organism evidence="2 3">
    <name type="scientific">Lentithecium fluviatile CBS 122367</name>
    <dbReference type="NCBI Taxonomy" id="1168545"/>
    <lineage>
        <taxon>Eukaryota</taxon>
        <taxon>Fungi</taxon>
        <taxon>Dikarya</taxon>
        <taxon>Ascomycota</taxon>
        <taxon>Pezizomycotina</taxon>
        <taxon>Dothideomycetes</taxon>
        <taxon>Pleosporomycetidae</taxon>
        <taxon>Pleosporales</taxon>
        <taxon>Massarineae</taxon>
        <taxon>Lentitheciaceae</taxon>
        <taxon>Lentithecium</taxon>
    </lineage>
</organism>
<protein>
    <submittedName>
        <fullName evidence="2">Uncharacterized protein</fullName>
    </submittedName>
</protein>
<name>A0A6G1J6B0_9PLEO</name>
<proteinExistence type="predicted"/>
<dbReference type="AlphaFoldDB" id="A0A6G1J6B0"/>
<evidence type="ECO:0000313" key="2">
    <source>
        <dbReference type="EMBL" id="KAF2685948.1"/>
    </source>
</evidence>
<gene>
    <name evidence="2" type="ORF">K458DRAFT_417128</name>
</gene>
<dbReference type="Proteomes" id="UP000799291">
    <property type="component" value="Unassembled WGS sequence"/>
</dbReference>
<keyword evidence="3" id="KW-1185">Reference proteome</keyword>
<evidence type="ECO:0000256" key="1">
    <source>
        <dbReference type="SAM" id="MobiDB-lite"/>
    </source>
</evidence>
<accession>A0A6G1J6B0</accession>
<dbReference type="OrthoDB" id="3034873at2759"/>
<dbReference type="EMBL" id="MU005578">
    <property type="protein sequence ID" value="KAF2685948.1"/>
    <property type="molecule type" value="Genomic_DNA"/>
</dbReference>
<reference evidence="2" key="1">
    <citation type="journal article" date="2020" name="Stud. Mycol.">
        <title>101 Dothideomycetes genomes: a test case for predicting lifestyles and emergence of pathogens.</title>
        <authorList>
            <person name="Haridas S."/>
            <person name="Albert R."/>
            <person name="Binder M."/>
            <person name="Bloem J."/>
            <person name="Labutti K."/>
            <person name="Salamov A."/>
            <person name="Andreopoulos B."/>
            <person name="Baker S."/>
            <person name="Barry K."/>
            <person name="Bills G."/>
            <person name="Bluhm B."/>
            <person name="Cannon C."/>
            <person name="Castanera R."/>
            <person name="Culley D."/>
            <person name="Daum C."/>
            <person name="Ezra D."/>
            <person name="Gonzalez J."/>
            <person name="Henrissat B."/>
            <person name="Kuo A."/>
            <person name="Liang C."/>
            <person name="Lipzen A."/>
            <person name="Lutzoni F."/>
            <person name="Magnuson J."/>
            <person name="Mondo S."/>
            <person name="Nolan M."/>
            <person name="Ohm R."/>
            <person name="Pangilinan J."/>
            <person name="Park H.-J."/>
            <person name="Ramirez L."/>
            <person name="Alfaro M."/>
            <person name="Sun H."/>
            <person name="Tritt A."/>
            <person name="Yoshinaga Y."/>
            <person name="Zwiers L.-H."/>
            <person name="Turgeon B."/>
            <person name="Goodwin S."/>
            <person name="Spatafora J."/>
            <person name="Crous P."/>
            <person name="Grigoriev I."/>
        </authorList>
    </citation>
    <scope>NUCLEOTIDE SEQUENCE</scope>
    <source>
        <strain evidence="2">CBS 122367</strain>
    </source>
</reference>
<evidence type="ECO:0000313" key="3">
    <source>
        <dbReference type="Proteomes" id="UP000799291"/>
    </source>
</evidence>
<feature type="compositionally biased region" description="Polar residues" evidence="1">
    <location>
        <begin position="47"/>
        <end position="56"/>
    </location>
</feature>
<feature type="region of interest" description="Disordered" evidence="1">
    <location>
        <begin position="22"/>
        <end position="63"/>
    </location>
</feature>
<sequence length="279" mass="31584">MQSLQAYVSRSASVLAASPRFQGQADGLASPQGSKSPDQDPKAHSEATATHSPVQDTRSEDSKSVLKCPVEATIFNPTNKTPLHIETKYGVIIKFDCSLVTFSIARSPVPFRTQPTCSSSTTLQPTPEGHVKIDADAITETTSPLAPKYRYRIIPDWQTTYFWYDANWPQNPKDSFQVDFEDIEERYPELCPFYEAWNELYETEFERRGCHLGVKEPAFEEKAESDAWLIEGFLLACWLAFREDIDQVQYVPGNTAYDINVENMGDVFGKFLVNLPDRF</sequence>